<organism evidence="3 4">
    <name type="scientific">Pseudobythopirellula maris</name>
    <dbReference type="NCBI Taxonomy" id="2527991"/>
    <lineage>
        <taxon>Bacteria</taxon>
        <taxon>Pseudomonadati</taxon>
        <taxon>Planctomycetota</taxon>
        <taxon>Planctomycetia</taxon>
        <taxon>Pirellulales</taxon>
        <taxon>Lacipirellulaceae</taxon>
        <taxon>Pseudobythopirellula</taxon>
    </lineage>
</organism>
<dbReference type="SUPFAM" id="SSF54523">
    <property type="entry name" value="Pili subunits"/>
    <property type="match status" value="1"/>
</dbReference>
<dbReference type="InterPro" id="IPR012902">
    <property type="entry name" value="N_methyl_site"/>
</dbReference>
<keyword evidence="1" id="KW-0472">Membrane</keyword>
<dbReference type="NCBIfam" id="TIGR02532">
    <property type="entry name" value="IV_pilin_GFxxxE"/>
    <property type="match status" value="1"/>
</dbReference>
<keyword evidence="1" id="KW-0812">Transmembrane</keyword>
<proteinExistence type="predicted"/>
<feature type="transmembrane region" description="Helical" evidence="1">
    <location>
        <begin position="20"/>
        <end position="41"/>
    </location>
</feature>
<keyword evidence="1" id="KW-1133">Transmembrane helix</keyword>
<dbReference type="Pfam" id="PF07596">
    <property type="entry name" value="SBP_bac_10"/>
    <property type="match status" value="1"/>
</dbReference>
<evidence type="ECO:0000313" key="3">
    <source>
        <dbReference type="EMBL" id="TWT90489.1"/>
    </source>
</evidence>
<dbReference type="InterPro" id="IPR045584">
    <property type="entry name" value="Pilin-like"/>
</dbReference>
<dbReference type="InterPro" id="IPR027558">
    <property type="entry name" value="Pre_pil_HX9DG_C"/>
</dbReference>
<dbReference type="RefSeq" id="WP_231993622.1">
    <property type="nucleotide sequence ID" value="NZ_SJPQ01000001.1"/>
</dbReference>
<reference evidence="3 4" key="1">
    <citation type="submission" date="2019-02" db="EMBL/GenBank/DDBJ databases">
        <title>Deep-cultivation of Planctomycetes and their phenomic and genomic characterization uncovers novel biology.</title>
        <authorList>
            <person name="Wiegand S."/>
            <person name="Jogler M."/>
            <person name="Boedeker C."/>
            <person name="Pinto D."/>
            <person name="Vollmers J."/>
            <person name="Rivas-Marin E."/>
            <person name="Kohn T."/>
            <person name="Peeters S.H."/>
            <person name="Heuer A."/>
            <person name="Rast P."/>
            <person name="Oberbeckmann S."/>
            <person name="Bunk B."/>
            <person name="Jeske O."/>
            <person name="Meyerdierks A."/>
            <person name="Storesund J.E."/>
            <person name="Kallscheuer N."/>
            <person name="Luecker S."/>
            <person name="Lage O.M."/>
            <person name="Pohl T."/>
            <person name="Merkel B.J."/>
            <person name="Hornburger P."/>
            <person name="Mueller R.-W."/>
            <person name="Bruemmer F."/>
            <person name="Labrenz M."/>
            <person name="Spormann A.M."/>
            <person name="Op Den Camp H."/>
            <person name="Overmann J."/>
            <person name="Amann R."/>
            <person name="Jetten M.S.M."/>
            <person name="Mascher T."/>
            <person name="Medema M.H."/>
            <person name="Devos D.P."/>
            <person name="Kaster A.-K."/>
            <person name="Ovreas L."/>
            <person name="Rohde M."/>
            <person name="Galperin M.Y."/>
            <person name="Jogler C."/>
        </authorList>
    </citation>
    <scope>NUCLEOTIDE SEQUENCE [LARGE SCALE GENOMIC DNA]</scope>
    <source>
        <strain evidence="3 4">Mal64</strain>
    </source>
</reference>
<accession>A0A5C5ZSK4</accession>
<name>A0A5C5ZSK4_9BACT</name>
<dbReference type="AlphaFoldDB" id="A0A5C5ZSK4"/>
<evidence type="ECO:0000256" key="1">
    <source>
        <dbReference type="SAM" id="Phobius"/>
    </source>
</evidence>
<dbReference type="PANTHER" id="PTHR30093">
    <property type="entry name" value="GENERAL SECRETION PATHWAY PROTEIN G"/>
    <property type="match status" value="1"/>
</dbReference>
<feature type="domain" description="DUF1559" evidence="2">
    <location>
        <begin position="42"/>
        <end position="344"/>
    </location>
</feature>
<evidence type="ECO:0000259" key="2">
    <source>
        <dbReference type="Pfam" id="PF07596"/>
    </source>
</evidence>
<dbReference type="EMBL" id="SJPQ01000001">
    <property type="protein sequence ID" value="TWT90489.1"/>
    <property type="molecule type" value="Genomic_DNA"/>
</dbReference>
<comment type="caution">
    <text evidence="3">The sequence shown here is derived from an EMBL/GenBank/DDBJ whole genome shotgun (WGS) entry which is preliminary data.</text>
</comment>
<keyword evidence="4" id="KW-1185">Reference proteome</keyword>
<dbReference type="Proteomes" id="UP000315440">
    <property type="component" value="Unassembled WGS sequence"/>
</dbReference>
<dbReference type="PANTHER" id="PTHR30093:SF2">
    <property type="entry name" value="TYPE II SECRETION SYSTEM PROTEIN H"/>
    <property type="match status" value="1"/>
</dbReference>
<dbReference type="Pfam" id="PF07963">
    <property type="entry name" value="N_methyl"/>
    <property type="match status" value="1"/>
</dbReference>
<dbReference type="InterPro" id="IPR011453">
    <property type="entry name" value="DUF1559"/>
</dbReference>
<evidence type="ECO:0000313" key="4">
    <source>
        <dbReference type="Proteomes" id="UP000315440"/>
    </source>
</evidence>
<dbReference type="NCBIfam" id="TIGR04294">
    <property type="entry name" value="pre_pil_HX9DG"/>
    <property type="match status" value="1"/>
</dbReference>
<sequence>MHPTTWRNQRAPRQAPGFTLVELMVTIAIVGMLVSVVSPAVQAARESARRLECKNNLKQLSLACVGHHDVHGHFPSGGWGWYWIGDADRGFSKDQPGGWIFNLLPYFEEYAIYDQASDGDPYKLTRKQRGGAAKIVSTPLSVINCPSRRPNIAYPLNANEGGDWGFFNSVTPVVAGRSDYAINSGHVYNEWPNRDFGRGPSSYQEADRWTASHYWGGEQDLANRNLPDGIAMSGVSFERSVVPMRRITDGLSNTYLIGERHIPQTDYMNGYDYGDNETWCTGFNNDNYRKTGRLEGGQIVELAPVPDNATDRAEHWGRFGSAHQQGWNVAYCDGSVREVSYEIDWRVHRDRGNRQDGATTLSR</sequence>
<dbReference type="Gene3D" id="3.30.700.10">
    <property type="entry name" value="Glycoprotein, Type 4 Pilin"/>
    <property type="match status" value="1"/>
</dbReference>
<protein>
    <recommendedName>
        <fullName evidence="2">DUF1559 domain-containing protein</fullName>
    </recommendedName>
</protein>
<gene>
    <name evidence="3" type="ORF">Mal64_08800</name>
</gene>